<dbReference type="Proteomes" id="UP001479436">
    <property type="component" value="Unassembled WGS sequence"/>
</dbReference>
<evidence type="ECO:0000259" key="10">
    <source>
        <dbReference type="SMART" id="SM00479"/>
    </source>
</evidence>
<accession>A0ABR2WZK5</accession>
<keyword evidence="5" id="KW-0540">Nuclease</keyword>
<dbReference type="SMART" id="SM00479">
    <property type="entry name" value="EXOIII"/>
    <property type="match status" value="1"/>
</dbReference>
<keyword evidence="4" id="KW-0698">rRNA processing</keyword>
<comment type="similarity">
    <text evidence="2">Belongs to the REXO4 family.</text>
</comment>
<evidence type="ECO:0000256" key="6">
    <source>
        <dbReference type="ARBA" id="ARBA00022801"/>
    </source>
</evidence>
<dbReference type="PANTHER" id="PTHR12801">
    <property type="entry name" value="RNA EXONUCLEASE REXO1 / RECO3 FAMILY MEMBER-RELATED"/>
    <property type="match status" value="1"/>
</dbReference>
<dbReference type="InterPro" id="IPR036397">
    <property type="entry name" value="RNaseH_sf"/>
</dbReference>
<evidence type="ECO:0000256" key="4">
    <source>
        <dbReference type="ARBA" id="ARBA00022552"/>
    </source>
</evidence>
<organism evidence="11 12">
    <name type="scientific">Basidiobolus ranarum</name>
    <dbReference type="NCBI Taxonomy" id="34480"/>
    <lineage>
        <taxon>Eukaryota</taxon>
        <taxon>Fungi</taxon>
        <taxon>Fungi incertae sedis</taxon>
        <taxon>Zoopagomycota</taxon>
        <taxon>Entomophthoromycotina</taxon>
        <taxon>Basidiobolomycetes</taxon>
        <taxon>Basidiobolales</taxon>
        <taxon>Basidiobolaceae</taxon>
        <taxon>Basidiobolus</taxon>
    </lineage>
</organism>
<dbReference type="InterPro" id="IPR013520">
    <property type="entry name" value="Ribonucl_H"/>
</dbReference>
<dbReference type="GO" id="GO:0004527">
    <property type="term" value="F:exonuclease activity"/>
    <property type="evidence" value="ECO:0007669"/>
    <property type="project" value="UniProtKB-KW"/>
</dbReference>
<protein>
    <recommendedName>
        <fullName evidence="3">RNA exonuclease 4</fullName>
    </recommendedName>
</protein>
<dbReference type="EMBL" id="JASJQH010000113">
    <property type="protein sequence ID" value="KAK9766924.1"/>
    <property type="molecule type" value="Genomic_DNA"/>
</dbReference>
<evidence type="ECO:0000256" key="9">
    <source>
        <dbReference type="ARBA" id="ARBA00025599"/>
    </source>
</evidence>
<comment type="caution">
    <text evidence="11">The sequence shown here is derived from an EMBL/GenBank/DDBJ whole genome shotgun (WGS) entry which is preliminary data.</text>
</comment>
<keyword evidence="8" id="KW-0539">Nucleus</keyword>
<dbReference type="SUPFAM" id="SSF53098">
    <property type="entry name" value="Ribonuclease H-like"/>
    <property type="match status" value="1"/>
</dbReference>
<keyword evidence="6" id="KW-0378">Hydrolase</keyword>
<evidence type="ECO:0000256" key="8">
    <source>
        <dbReference type="ARBA" id="ARBA00023242"/>
    </source>
</evidence>
<proteinExistence type="inferred from homology"/>
<comment type="function">
    <text evidence="9">Exoribonuclease involved in ribosome biosynthesis. Involved in the processing of ITS1, the internal transcribed spacer localized between the 18S and 5.8S rRNAs.</text>
</comment>
<comment type="subcellular location">
    <subcellularLocation>
        <location evidence="1">Nucleus</location>
    </subcellularLocation>
</comment>
<dbReference type="CDD" id="cd06144">
    <property type="entry name" value="REX4_like"/>
    <property type="match status" value="1"/>
</dbReference>
<gene>
    <name evidence="11" type="primary">REX4_2</name>
    <name evidence="11" type="ORF">K7432_003640</name>
</gene>
<keyword evidence="7 11" id="KW-0269">Exonuclease</keyword>
<dbReference type="Pfam" id="PF00929">
    <property type="entry name" value="RNase_T"/>
    <property type="match status" value="1"/>
</dbReference>
<feature type="domain" description="Exonuclease" evidence="10">
    <location>
        <begin position="131"/>
        <end position="292"/>
    </location>
</feature>
<name>A0ABR2WZK5_9FUNG</name>
<sequence length="310" mass="34946">MTSRVRVPSSNWRKLQAQIENESTGESATIKTKRKAKSTVVKKTVKKVKKDAPVVHLDEKSMSLAIAAQVSETMDKANASEVSGTEQRIANAVEDGLGEVVDIPGESTDQKILRLLDDSHMSSDKKEKGGKYLAMDCEMVGVGEEGVESALARVSIVNFYGHVLLDRYVKPQERVTDFRTHVSGITPYHLKEAHEFKAAQKEVHDLIKDKVIVGHSIHNDLKALILDHPKHLIRDTSVYHVYRKFSKGKTPGLKKLAQQIFNIKIQEGKHSSVTDAQVTMLLYRKYKKSWDQQIAKNELRKNGRVKRKQK</sequence>
<dbReference type="InterPro" id="IPR037431">
    <property type="entry name" value="REX4_DEDDh_dom"/>
</dbReference>
<evidence type="ECO:0000256" key="1">
    <source>
        <dbReference type="ARBA" id="ARBA00004123"/>
    </source>
</evidence>
<dbReference type="InterPro" id="IPR012337">
    <property type="entry name" value="RNaseH-like_sf"/>
</dbReference>
<evidence type="ECO:0000256" key="5">
    <source>
        <dbReference type="ARBA" id="ARBA00022722"/>
    </source>
</evidence>
<evidence type="ECO:0000313" key="12">
    <source>
        <dbReference type="Proteomes" id="UP001479436"/>
    </source>
</evidence>
<dbReference type="Gene3D" id="3.30.420.10">
    <property type="entry name" value="Ribonuclease H-like superfamily/Ribonuclease H"/>
    <property type="match status" value="1"/>
</dbReference>
<dbReference type="PANTHER" id="PTHR12801:SF45">
    <property type="entry name" value="RNA EXONUCLEASE 4"/>
    <property type="match status" value="1"/>
</dbReference>
<evidence type="ECO:0000256" key="2">
    <source>
        <dbReference type="ARBA" id="ARBA00010489"/>
    </source>
</evidence>
<keyword evidence="12" id="KW-1185">Reference proteome</keyword>
<evidence type="ECO:0000256" key="7">
    <source>
        <dbReference type="ARBA" id="ARBA00022839"/>
    </source>
</evidence>
<dbReference type="InterPro" id="IPR047021">
    <property type="entry name" value="REXO1/3/4-like"/>
</dbReference>
<reference evidence="11 12" key="1">
    <citation type="submission" date="2023-04" db="EMBL/GenBank/DDBJ databases">
        <title>Genome of Basidiobolus ranarum AG-B5.</title>
        <authorList>
            <person name="Stajich J.E."/>
            <person name="Carter-House D."/>
            <person name="Gryganskyi A."/>
        </authorList>
    </citation>
    <scope>NUCLEOTIDE SEQUENCE [LARGE SCALE GENOMIC DNA]</scope>
    <source>
        <strain evidence="11 12">AG-B5</strain>
    </source>
</reference>
<evidence type="ECO:0000256" key="3">
    <source>
        <dbReference type="ARBA" id="ARBA00016937"/>
    </source>
</evidence>
<evidence type="ECO:0000313" key="11">
    <source>
        <dbReference type="EMBL" id="KAK9766924.1"/>
    </source>
</evidence>